<comment type="caution">
    <text evidence="2">The sequence shown here is derived from an EMBL/GenBank/DDBJ whole genome shotgun (WGS) entry which is preliminary data.</text>
</comment>
<proteinExistence type="predicted"/>
<dbReference type="OrthoDB" id="668115at2"/>
<evidence type="ECO:0000256" key="1">
    <source>
        <dbReference type="SAM" id="SignalP"/>
    </source>
</evidence>
<evidence type="ECO:0000313" key="2">
    <source>
        <dbReference type="EMBL" id="TCO23674.1"/>
    </source>
</evidence>
<dbReference type="EMBL" id="SLWO01000005">
    <property type="protein sequence ID" value="TCO23674.1"/>
    <property type="molecule type" value="Genomic_DNA"/>
</dbReference>
<name>A0A4R2HBH0_9SPHI</name>
<dbReference type="RefSeq" id="WP_132533583.1">
    <property type="nucleotide sequence ID" value="NZ_BMJO01000005.1"/>
</dbReference>
<dbReference type="AlphaFoldDB" id="A0A4R2HBH0"/>
<evidence type="ECO:0000313" key="3">
    <source>
        <dbReference type="Proteomes" id="UP000295684"/>
    </source>
</evidence>
<reference evidence="2 3" key="1">
    <citation type="submission" date="2019-03" db="EMBL/GenBank/DDBJ databases">
        <title>Genomic Encyclopedia of Type Strains, Phase IV (KMG-IV): sequencing the most valuable type-strain genomes for metagenomic binning, comparative biology and taxonomic classification.</title>
        <authorList>
            <person name="Goeker M."/>
        </authorList>
    </citation>
    <scope>NUCLEOTIDE SEQUENCE [LARGE SCALE GENOMIC DNA]</scope>
    <source>
        <strain evidence="2 3">DSM 103236</strain>
    </source>
</reference>
<organism evidence="2 3">
    <name type="scientific">Pedobacter psychrotolerans</name>
    <dbReference type="NCBI Taxonomy" id="1843235"/>
    <lineage>
        <taxon>Bacteria</taxon>
        <taxon>Pseudomonadati</taxon>
        <taxon>Bacteroidota</taxon>
        <taxon>Sphingobacteriia</taxon>
        <taxon>Sphingobacteriales</taxon>
        <taxon>Sphingobacteriaceae</taxon>
        <taxon>Pedobacter</taxon>
    </lineage>
</organism>
<keyword evidence="1" id="KW-0732">Signal</keyword>
<feature type="chain" id="PRO_5020512842" evidence="1">
    <location>
        <begin position="23"/>
        <end position="319"/>
    </location>
</feature>
<gene>
    <name evidence="2" type="ORF">EV200_105143</name>
</gene>
<feature type="signal peptide" evidence="1">
    <location>
        <begin position="1"/>
        <end position="22"/>
    </location>
</feature>
<dbReference type="Proteomes" id="UP000295684">
    <property type="component" value="Unassembled WGS sequence"/>
</dbReference>
<protein>
    <submittedName>
        <fullName evidence="2">Uncharacterized protein</fullName>
    </submittedName>
</protein>
<sequence length="319" mass="36992">MLFKKRNLVIYLMMLPGLSALAQTSYFGNTATNIEKIEKFKKTTTLFTLPYSGYKEIEKYNEAIKKVWTVTPFKIIKPEELATYQRSTDYSFFYLDSYREQIDTINNLNLVYGLKVISPSIKPDKMEEITLATITLFPDALTNLQMTFIEQSNTKRAARSKLLSLLYNQAVFFNWSPGFLSGYLKQINDGLLSNQTRGLDYSFYNTKRLPQLVNETLYVPEYVREVFSSQTAPSAQETPAEEQYRYKLKFVSNEILDSLILNKDSNIKYLVYTKRSSDKIISIYDSTDGLLIYQIFSFQSPNFSMSDLNNIKKTIKLIQ</sequence>
<accession>A0A4R2HBH0</accession>